<proteinExistence type="predicted"/>
<name>A0A814QH99_9BILA</name>
<evidence type="ECO:0000259" key="1">
    <source>
        <dbReference type="PROSITE" id="PS51459"/>
    </source>
</evidence>
<dbReference type="EMBL" id="CAJOBC010006014">
    <property type="protein sequence ID" value="CAF3883546.1"/>
    <property type="molecule type" value="Genomic_DNA"/>
</dbReference>
<dbReference type="AlphaFoldDB" id="A0A814QH99"/>
<dbReference type="SUPFAM" id="SSF52266">
    <property type="entry name" value="SGNH hydrolase"/>
    <property type="match status" value="1"/>
</dbReference>
<dbReference type="Proteomes" id="UP000663829">
    <property type="component" value="Unassembled WGS sequence"/>
</dbReference>
<dbReference type="Proteomes" id="UP000681722">
    <property type="component" value="Unassembled WGS sequence"/>
</dbReference>
<accession>A0A814QH99</accession>
<reference evidence="2" key="1">
    <citation type="submission" date="2021-02" db="EMBL/GenBank/DDBJ databases">
        <authorList>
            <person name="Nowell W R."/>
        </authorList>
    </citation>
    <scope>NUCLEOTIDE SEQUENCE</scope>
</reference>
<dbReference type="PROSITE" id="PS51459">
    <property type="entry name" value="FIDO"/>
    <property type="match status" value="1"/>
</dbReference>
<organism evidence="2 4">
    <name type="scientific">Didymodactylos carnosus</name>
    <dbReference type="NCBI Taxonomy" id="1234261"/>
    <lineage>
        <taxon>Eukaryota</taxon>
        <taxon>Metazoa</taxon>
        <taxon>Spiralia</taxon>
        <taxon>Gnathifera</taxon>
        <taxon>Rotifera</taxon>
        <taxon>Eurotatoria</taxon>
        <taxon>Bdelloidea</taxon>
        <taxon>Philodinida</taxon>
        <taxon>Philodinidae</taxon>
        <taxon>Didymodactylos</taxon>
    </lineage>
</organism>
<comment type="caution">
    <text evidence="2">The sequence shown here is derived from an EMBL/GenBank/DDBJ whole genome shotgun (WGS) entry which is preliminary data.</text>
</comment>
<keyword evidence="4" id="KW-1185">Reference proteome</keyword>
<protein>
    <recommendedName>
        <fullName evidence="1">Fido domain-containing protein</fullName>
    </recommendedName>
</protein>
<evidence type="ECO:0000313" key="4">
    <source>
        <dbReference type="Proteomes" id="UP000663829"/>
    </source>
</evidence>
<sequence>MHVDFDAQEVEKDPCYVEQARKREAVMQGYMRAREITEQILTTDYGQITAYYKTLAEASRFRRVNDVLKQTAQRSSWRLELFPKIKRYNSLLSSAFSNDKSVKIAEINLTKHHLRIDKLHPNDDGNKQITSILKDIL</sequence>
<evidence type="ECO:0000313" key="2">
    <source>
        <dbReference type="EMBL" id="CAF1119883.1"/>
    </source>
</evidence>
<gene>
    <name evidence="2" type="ORF">GPM918_LOCUS19638</name>
    <name evidence="3" type="ORF">SRO942_LOCUS19635</name>
</gene>
<dbReference type="EMBL" id="CAJNOQ010006014">
    <property type="protein sequence ID" value="CAF1119883.1"/>
    <property type="molecule type" value="Genomic_DNA"/>
</dbReference>
<evidence type="ECO:0000313" key="3">
    <source>
        <dbReference type="EMBL" id="CAF3883546.1"/>
    </source>
</evidence>
<feature type="domain" description="Fido" evidence="1">
    <location>
        <begin position="43"/>
        <end position="137"/>
    </location>
</feature>
<dbReference type="InterPro" id="IPR003812">
    <property type="entry name" value="Fido"/>
</dbReference>